<keyword evidence="2 6" id="KW-0812">Transmembrane</keyword>
<organism evidence="8">
    <name type="scientific">freshwater metagenome</name>
    <dbReference type="NCBI Taxonomy" id="449393"/>
    <lineage>
        <taxon>unclassified sequences</taxon>
        <taxon>metagenomes</taxon>
        <taxon>ecological metagenomes</taxon>
    </lineage>
</organism>
<feature type="transmembrane region" description="Helical" evidence="6">
    <location>
        <begin position="179"/>
        <end position="196"/>
    </location>
</feature>
<evidence type="ECO:0000256" key="6">
    <source>
        <dbReference type="SAM" id="Phobius"/>
    </source>
</evidence>
<evidence type="ECO:0000256" key="3">
    <source>
        <dbReference type="ARBA" id="ARBA00022989"/>
    </source>
</evidence>
<name>A0A6J5ZK46_9ZZZZ</name>
<evidence type="ECO:0000256" key="1">
    <source>
        <dbReference type="ARBA" id="ARBA00004141"/>
    </source>
</evidence>
<dbReference type="InterPro" id="IPR051788">
    <property type="entry name" value="MFS_Transporter"/>
</dbReference>
<dbReference type="GO" id="GO:0016020">
    <property type="term" value="C:membrane"/>
    <property type="evidence" value="ECO:0007669"/>
    <property type="project" value="UniProtKB-SubCell"/>
</dbReference>
<keyword evidence="3 6" id="KW-1133">Transmembrane helix</keyword>
<feature type="transmembrane region" description="Helical" evidence="6">
    <location>
        <begin position="147"/>
        <end position="167"/>
    </location>
</feature>
<dbReference type="PANTHER" id="PTHR23514:SF13">
    <property type="entry name" value="INNER MEMBRANE PROTEIN YBJJ"/>
    <property type="match status" value="1"/>
</dbReference>
<keyword evidence="4 6" id="KW-0472">Membrane</keyword>
<gene>
    <name evidence="8" type="ORF">UFOPK3770_00976</name>
</gene>
<accession>A0A6J5ZK46</accession>
<dbReference type="PROSITE" id="PS50850">
    <property type="entry name" value="MFS"/>
    <property type="match status" value="1"/>
</dbReference>
<dbReference type="Gene3D" id="1.20.1250.20">
    <property type="entry name" value="MFS general substrate transporter like domains"/>
    <property type="match status" value="1"/>
</dbReference>
<evidence type="ECO:0000259" key="7">
    <source>
        <dbReference type="PROSITE" id="PS50850"/>
    </source>
</evidence>
<feature type="transmembrane region" description="Helical" evidence="6">
    <location>
        <begin position="234"/>
        <end position="255"/>
    </location>
</feature>
<evidence type="ECO:0000256" key="4">
    <source>
        <dbReference type="ARBA" id="ARBA00023136"/>
    </source>
</evidence>
<feature type="domain" description="Major facilitator superfamily (MFS) profile" evidence="7">
    <location>
        <begin position="113"/>
        <end position="293"/>
    </location>
</feature>
<dbReference type="Pfam" id="PF07690">
    <property type="entry name" value="MFS_1"/>
    <property type="match status" value="1"/>
</dbReference>
<dbReference type="AlphaFoldDB" id="A0A6J5ZK46"/>
<dbReference type="PANTHER" id="PTHR23514">
    <property type="entry name" value="BYPASS OF STOP CODON PROTEIN 6"/>
    <property type="match status" value="1"/>
</dbReference>
<feature type="compositionally biased region" description="Low complexity" evidence="5">
    <location>
        <begin position="86"/>
        <end position="101"/>
    </location>
</feature>
<dbReference type="GO" id="GO:0022857">
    <property type="term" value="F:transmembrane transporter activity"/>
    <property type="evidence" value="ECO:0007669"/>
    <property type="project" value="InterPro"/>
</dbReference>
<evidence type="ECO:0000256" key="5">
    <source>
        <dbReference type="SAM" id="MobiDB-lite"/>
    </source>
</evidence>
<feature type="transmembrane region" description="Helical" evidence="6">
    <location>
        <begin position="53"/>
        <end position="74"/>
    </location>
</feature>
<feature type="region of interest" description="Disordered" evidence="5">
    <location>
        <begin position="81"/>
        <end position="105"/>
    </location>
</feature>
<evidence type="ECO:0000313" key="8">
    <source>
        <dbReference type="EMBL" id="CAB4341259.1"/>
    </source>
</evidence>
<feature type="transmembrane region" description="Helical" evidence="6">
    <location>
        <begin position="202"/>
        <end position="222"/>
    </location>
</feature>
<protein>
    <submittedName>
        <fullName evidence="8">Unannotated protein</fullName>
    </submittedName>
</protein>
<feature type="transmembrane region" description="Helical" evidence="6">
    <location>
        <begin position="261"/>
        <end position="283"/>
    </location>
</feature>
<comment type="subcellular location">
    <subcellularLocation>
        <location evidence="1">Membrane</location>
        <topology evidence="1">Multi-pass membrane protein</topology>
    </subcellularLocation>
</comment>
<reference evidence="8" key="1">
    <citation type="submission" date="2020-05" db="EMBL/GenBank/DDBJ databases">
        <authorList>
            <person name="Chiriac C."/>
            <person name="Salcher M."/>
            <person name="Ghai R."/>
            <person name="Kavagutti S V."/>
        </authorList>
    </citation>
    <scope>NUCLEOTIDE SEQUENCE</scope>
</reference>
<feature type="transmembrane region" description="Helical" evidence="6">
    <location>
        <begin position="26"/>
        <end position="47"/>
    </location>
</feature>
<dbReference type="InterPro" id="IPR011701">
    <property type="entry name" value="MFS"/>
</dbReference>
<dbReference type="InterPro" id="IPR036259">
    <property type="entry name" value="MFS_trans_sf"/>
</dbReference>
<feature type="transmembrane region" description="Helical" evidence="6">
    <location>
        <begin position="116"/>
        <end position="135"/>
    </location>
</feature>
<dbReference type="EMBL" id="CAESAJ010000113">
    <property type="protein sequence ID" value="CAB4341259.1"/>
    <property type="molecule type" value="Genomic_DNA"/>
</dbReference>
<dbReference type="SUPFAM" id="SSF103473">
    <property type="entry name" value="MFS general substrate transporter"/>
    <property type="match status" value="1"/>
</dbReference>
<sequence length="293" mass="30980">MAIADFLGNYEGTQVDRLSARSLFPAIHAAYGIGMLLAAGLSSYFIGRHVGLTAHYFGTAVVVAGASIWAALNFPNSVRTESRAATQTPETQTPETQTPETRQLARSVWTERRTQLIALIGFTFIMAEMSAGTWMPIALTNSGFSQAAAAAAFSLFWIVVTLGRMVGGAIVDAIGRSQTILLSALVTIVGISLFMASGSVTMTYVGLILWGFGIAAGFPMSVNSMGDDPVMAPYRINMIITMVYIASITVGPALGAVGQQFGIYVAFGIPLVFLIISAIISPVTKHQQPATSQ</sequence>
<dbReference type="InterPro" id="IPR020846">
    <property type="entry name" value="MFS_dom"/>
</dbReference>
<proteinExistence type="predicted"/>
<evidence type="ECO:0000256" key="2">
    <source>
        <dbReference type="ARBA" id="ARBA00022692"/>
    </source>
</evidence>